<dbReference type="SMART" id="SM00239">
    <property type="entry name" value="C2"/>
    <property type="match status" value="1"/>
</dbReference>
<feature type="domain" description="C2" evidence="3">
    <location>
        <begin position="42"/>
        <end position="161"/>
    </location>
</feature>
<name>Q86L49_DICDI</name>
<dbReference type="Proteomes" id="UP000002195">
    <property type="component" value="Unassembled WGS sequence"/>
</dbReference>
<dbReference type="PhylomeDB" id="Q86L49"/>
<dbReference type="KEGG" id="ddi:DDB_G0272752"/>
<dbReference type="PANTHER" id="PTHR45911:SF4">
    <property type="entry name" value="MULTIPLE C2 AND TRANSMEMBRANE DOMAIN-CONTAINING PROTEIN"/>
    <property type="match status" value="1"/>
</dbReference>
<dbReference type="CDD" id="cd00030">
    <property type="entry name" value="C2"/>
    <property type="match status" value="1"/>
</dbReference>
<keyword evidence="1" id="KW-0479">Metal-binding</keyword>
<dbReference type="GeneID" id="8618616"/>
<dbReference type="GO" id="GO:0046872">
    <property type="term" value="F:metal ion binding"/>
    <property type="evidence" value="ECO:0007669"/>
    <property type="project" value="UniProtKB-KW"/>
</dbReference>
<evidence type="ECO:0000313" key="5">
    <source>
        <dbReference type="Proteomes" id="UP000002195"/>
    </source>
</evidence>
<dbReference type="FunCoup" id="Q86L49">
    <property type="interactions" value="1"/>
</dbReference>
<accession>Q1ZXM7</accession>
<dbReference type="RefSeq" id="XP_001134624.1">
    <property type="nucleotide sequence ID" value="XM_001134624.1"/>
</dbReference>
<dbReference type="InParanoid" id="Q86L49"/>
<dbReference type="InterPro" id="IPR035892">
    <property type="entry name" value="C2_domain_sf"/>
</dbReference>
<dbReference type="PaxDb" id="44689-DDB0232101"/>
<dbReference type="Gene3D" id="2.60.40.150">
    <property type="entry name" value="C2 domain"/>
    <property type="match status" value="1"/>
</dbReference>
<organism evidence="4 5">
    <name type="scientific">Dictyostelium discoideum</name>
    <name type="common">Social amoeba</name>
    <dbReference type="NCBI Taxonomy" id="44689"/>
    <lineage>
        <taxon>Eukaryota</taxon>
        <taxon>Amoebozoa</taxon>
        <taxon>Evosea</taxon>
        <taxon>Eumycetozoa</taxon>
        <taxon>Dictyostelia</taxon>
        <taxon>Dictyosteliales</taxon>
        <taxon>Dictyosteliaceae</taxon>
        <taxon>Dictyostelium</taxon>
    </lineage>
</organism>
<gene>
    <name evidence="4" type="ORF">DDB_G0272752</name>
</gene>
<dbReference type="SMR" id="Q86L49"/>
<reference evidence="4 5" key="1">
    <citation type="journal article" date="2005" name="Nature">
        <title>The genome of the social amoeba Dictyostelium discoideum.</title>
        <authorList>
            <consortium name="The Dictyostelium discoideum Sequencing Consortium"/>
            <person name="Eichinger L."/>
            <person name="Pachebat J.A."/>
            <person name="Glockner G."/>
            <person name="Rajandream M.A."/>
            <person name="Sucgang R."/>
            <person name="Berriman M."/>
            <person name="Song J."/>
            <person name="Olsen R."/>
            <person name="Szafranski K."/>
            <person name="Xu Q."/>
            <person name="Tunggal B."/>
            <person name="Kummerfeld S."/>
            <person name="Madera M."/>
            <person name="Konfortov B.A."/>
            <person name="Rivero F."/>
            <person name="Bankier A.T."/>
            <person name="Lehmann R."/>
            <person name="Hamlin N."/>
            <person name="Davies R."/>
            <person name="Gaudet P."/>
            <person name="Fey P."/>
            <person name="Pilcher K."/>
            <person name="Chen G."/>
            <person name="Saunders D."/>
            <person name="Sodergren E."/>
            <person name="Davis P."/>
            <person name="Kerhornou A."/>
            <person name="Nie X."/>
            <person name="Hall N."/>
            <person name="Anjard C."/>
            <person name="Hemphill L."/>
            <person name="Bason N."/>
            <person name="Farbrother P."/>
            <person name="Desany B."/>
            <person name="Just E."/>
            <person name="Morio T."/>
            <person name="Rost R."/>
            <person name="Churcher C."/>
            <person name="Cooper J."/>
            <person name="Haydock S."/>
            <person name="van Driessche N."/>
            <person name="Cronin A."/>
            <person name="Goodhead I."/>
            <person name="Muzny D."/>
            <person name="Mourier T."/>
            <person name="Pain A."/>
            <person name="Lu M."/>
            <person name="Harper D."/>
            <person name="Lindsay R."/>
            <person name="Hauser H."/>
            <person name="James K."/>
            <person name="Quiles M."/>
            <person name="Madan Babu M."/>
            <person name="Saito T."/>
            <person name="Buchrieser C."/>
            <person name="Wardroper A."/>
            <person name="Felder M."/>
            <person name="Thangavelu M."/>
            <person name="Johnson D."/>
            <person name="Knights A."/>
            <person name="Loulseged H."/>
            <person name="Mungall K."/>
            <person name="Oliver K."/>
            <person name="Price C."/>
            <person name="Quail M.A."/>
            <person name="Urushihara H."/>
            <person name="Hernandez J."/>
            <person name="Rabbinowitsch E."/>
            <person name="Steffen D."/>
            <person name="Sanders M."/>
            <person name="Ma J."/>
            <person name="Kohara Y."/>
            <person name="Sharp S."/>
            <person name="Simmonds M."/>
            <person name="Spiegler S."/>
            <person name="Tivey A."/>
            <person name="Sugano S."/>
            <person name="White B."/>
            <person name="Walker D."/>
            <person name="Woodward J."/>
            <person name="Winckler T."/>
            <person name="Tanaka Y."/>
            <person name="Shaulsky G."/>
            <person name="Schleicher M."/>
            <person name="Weinstock G."/>
            <person name="Rosenthal A."/>
            <person name="Cox E.C."/>
            <person name="Chisholm R.L."/>
            <person name="Gibbs R."/>
            <person name="Loomis W.F."/>
            <person name="Platzer M."/>
            <person name="Kay R.R."/>
            <person name="Williams J."/>
            <person name="Dear P.H."/>
            <person name="Noegel A.A."/>
            <person name="Barrell B."/>
            <person name="Kuspa A."/>
        </authorList>
    </citation>
    <scope>NUCLEOTIDE SEQUENCE [LARGE SCALE GENOMIC DNA]</scope>
    <source>
        <strain evidence="4 5">AX4</strain>
    </source>
</reference>
<sequence>MSIYEEIMRAQVKQGNMGGRSGPLGYLLRENKQKEKKAVKVNTPKPPKPVVTQSPYTINLIEGTVTNATDNNGFSDPYLVIIAIKPDNSFSKILFKSNVCKKTLTPTWNQVENFFVKDNVTDIIVELWDHDVLSKNDFIGRSIISMNTVRSKGYDGTLEFFNGSEVVDGTVKLTIKRK</sequence>
<dbReference type="AlphaFoldDB" id="Q86L49"/>
<dbReference type="PANTHER" id="PTHR45911">
    <property type="entry name" value="C2 DOMAIN-CONTAINING PROTEIN"/>
    <property type="match status" value="1"/>
</dbReference>
<evidence type="ECO:0000313" key="4">
    <source>
        <dbReference type="EMBL" id="EAS66958.1"/>
    </source>
</evidence>
<protein>
    <submittedName>
        <fullName evidence="4">C2 domain-containing protein</fullName>
    </submittedName>
</protein>
<dbReference type="OMA" id="RYLIVEM"/>
<dbReference type="VEuPathDB" id="AmoebaDB:DDB_G0272752"/>
<dbReference type="Pfam" id="PF00168">
    <property type="entry name" value="C2"/>
    <property type="match status" value="1"/>
</dbReference>
<dbReference type="SUPFAM" id="SSF49562">
    <property type="entry name" value="C2 domain (Calcium/lipid-binding domain, CaLB)"/>
    <property type="match status" value="1"/>
</dbReference>
<dbReference type="HOGENOM" id="CLU_129573_0_0_1"/>
<proteinExistence type="predicted"/>
<dbReference type="InterPro" id="IPR000008">
    <property type="entry name" value="C2_dom"/>
</dbReference>
<keyword evidence="5" id="KW-1185">Reference proteome</keyword>
<evidence type="ECO:0000256" key="1">
    <source>
        <dbReference type="ARBA" id="ARBA00022723"/>
    </source>
</evidence>
<evidence type="ECO:0000259" key="3">
    <source>
        <dbReference type="PROSITE" id="PS50004"/>
    </source>
</evidence>
<dbReference type="dictyBase" id="DDB_G0272752"/>
<dbReference type="eggNOG" id="KOG1012">
    <property type="taxonomic scope" value="Eukaryota"/>
</dbReference>
<dbReference type="EMBL" id="AAFI02000008">
    <property type="protein sequence ID" value="EAS66958.1"/>
    <property type="molecule type" value="Genomic_DNA"/>
</dbReference>
<comment type="caution">
    <text evidence="4">The sequence shown here is derived from an EMBL/GenBank/DDBJ whole genome shotgun (WGS) entry which is preliminary data.</text>
</comment>
<dbReference type="PROSITE" id="PS50004">
    <property type="entry name" value="C2"/>
    <property type="match status" value="1"/>
</dbReference>
<evidence type="ECO:0000256" key="2">
    <source>
        <dbReference type="ARBA" id="ARBA00022837"/>
    </source>
</evidence>
<keyword evidence="2" id="KW-0106">Calcium</keyword>
<accession>Q86L49</accession>